<evidence type="ECO:0000313" key="2">
    <source>
        <dbReference type="Proteomes" id="UP001239111"/>
    </source>
</evidence>
<accession>A0ACC2P1M2</accession>
<keyword evidence="2" id="KW-1185">Reference proteome</keyword>
<gene>
    <name evidence="1" type="ORF">QAD02_013059</name>
</gene>
<dbReference type="EMBL" id="CM056742">
    <property type="protein sequence ID" value="KAJ8677272.1"/>
    <property type="molecule type" value="Genomic_DNA"/>
</dbReference>
<dbReference type="Proteomes" id="UP001239111">
    <property type="component" value="Chromosome 2"/>
</dbReference>
<sequence length="1166" mass="131132">MWSILEYCPVSETVNLSDRLFPAEICGGQEKSEPLCAENSAKTDRFLVLLCRLFLWVFRELIRKECGIMDEPKGCSIEITPDNDGCGECRKIRVVRANKNCRRGVAVDGERKRYTTNGRRLTRKKRRWRRVQKPTPVTCSLVSPPAVAPRQSLGPRRSGKLNVSSLVDKVIDDRRFLPLNTSTVLLPRCKSDDRPDLPPLSPFRATANHNNSTVDSSDISPDSIIVECEVPSPLDNHSSVGSHADSCIDYHTDPISTASFDDDHSGSTTIVRGTMHQGDSSFSEDSRGNQCSAIAMASIALSYTDDPRYWSHEDVDYILAMGDSLYQASMRARRVIPNEPLPQYLRAEEVLSDFRIGNSAADTRITDELYVDIAITDWNDHPEALRGLNGDECLIDEDCCDDSDNVTEPSSENSICDMKWIFDNLHEEFDNHSEDASCTFTKLNLVSTDNKGLSKLFKYECGNCGLSKSISSTPDTGTSLDLNSAAIIGSLTIGIGQSQLEELLGACNIHAMSNNTYQNYHGNVVDHVTIAAERQMEENREKEKALAEERGDFIIDENGKKIYFLDGEGDGGYMKRSYVNSAYTSPACIVIIIVEYTKKIIYMEVVQKSCILCVRGKQHSPEECYRNHEMEESSTSIETKAFGRIFSKTLQDKIIIRRLVSDVDAANFAAITNANPYGAYGIAVEKILCSNHLKRNIPSGIKVISRTRGEIGSIRKKIEESSKTFHDTITRCVEKVNQLQVDTSLKCRKLRADFTRLPLHIYGDHSQCAENNFDCDGQMSPGERNLVPELREKNLFIRIERVMQRAINNAKHLLMNLTTNTSESFMAIVAKTIGAKRMHFALKLSYKARCYVAFLLFNSSSSIGPICREMGKDPPQIGLKVQQYRSEKNQQRLIRRAQEDYVGNRPVRQYGADGEYGRVVDPDIDDTTMAIREADHYGILADWQADANGIEQRTWLQSLLSEWNTLRKWLITAPVMSRIYRRQPQNPSSAIVRSILYTTKPKKRDALDWGIAYEVIAKRKLRESGYNIQDCGLTMHPSVLRIAATTDGLIDHNGTLEVKCPYTARDVHPQEAITGSFHISKNFLEDSDGSHLVENQDIYCQIQGQLAATGREYCLLAIATTKGIHTMRVERNEVFIRNLMAKCQIFYGECIVPEIVNSRSYSGEKV</sequence>
<evidence type="ECO:0000313" key="1">
    <source>
        <dbReference type="EMBL" id="KAJ8677272.1"/>
    </source>
</evidence>
<protein>
    <submittedName>
        <fullName evidence="1">Uncharacterized protein</fullName>
    </submittedName>
</protein>
<organism evidence="1 2">
    <name type="scientific">Eretmocerus hayati</name>
    <dbReference type="NCBI Taxonomy" id="131215"/>
    <lineage>
        <taxon>Eukaryota</taxon>
        <taxon>Metazoa</taxon>
        <taxon>Ecdysozoa</taxon>
        <taxon>Arthropoda</taxon>
        <taxon>Hexapoda</taxon>
        <taxon>Insecta</taxon>
        <taxon>Pterygota</taxon>
        <taxon>Neoptera</taxon>
        <taxon>Endopterygota</taxon>
        <taxon>Hymenoptera</taxon>
        <taxon>Apocrita</taxon>
        <taxon>Proctotrupomorpha</taxon>
        <taxon>Chalcidoidea</taxon>
        <taxon>Aphelinidae</taxon>
        <taxon>Aphelininae</taxon>
        <taxon>Eretmocerus</taxon>
    </lineage>
</organism>
<name>A0ACC2P1M2_9HYME</name>
<comment type="caution">
    <text evidence="1">The sequence shown here is derived from an EMBL/GenBank/DDBJ whole genome shotgun (WGS) entry which is preliminary data.</text>
</comment>
<reference evidence="1" key="1">
    <citation type="submission" date="2023-04" db="EMBL/GenBank/DDBJ databases">
        <title>A chromosome-level genome assembly of the parasitoid wasp Eretmocerus hayati.</title>
        <authorList>
            <person name="Zhong Y."/>
            <person name="Liu S."/>
            <person name="Liu Y."/>
        </authorList>
    </citation>
    <scope>NUCLEOTIDE SEQUENCE</scope>
    <source>
        <strain evidence="1">ZJU_SS_LIU_2023</strain>
    </source>
</reference>
<proteinExistence type="predicted"/>